<evidence type="ECO:0000256" key="4">
    <source>
        <dbReference type="ARBA" id="ARBA00023136"/>
    </source>
</evidence>
<dbReference type="EMBL" id="JBHSMT010000023">
    <property type="protein sequence ID" value="MFC5474860.1"/>
    <property type="molecule type" value="Genomic_DNA"/>
</dbReference>
<evidence type="ECO:0000256" key="3">
    <source>
        <dbReference type="ARBA" id="ARBA00022729"/>
    </source>
</evidence>
<dbReference type="PROSITE" id="PS51257">
    <property type="entry name" value="PROKAR_LIPOPROTEIN"/>
    <property type="match status" value="1"/>
</dbReference>
<evidence type="ECO:0000313" key="8">
    <source>
        <dbReference type="EMBL" id="MFC5474860.1"/>
    </source>
</evidence>
<gene>
    <name evidence="8" type="ORF">ACFPM8_12935</name>
</gene>
<feature type="signal peptide" evidence="7">
    <location>
        <begin position="1"/>
        <end position="19"/>
    </location>
</feature>
<keyword evidence="3 7" id="KW-0732">Signal</keyword>
<keyword evidence="9" id="KW-1185">Reference proteome</keyword>
<evidence type="ECO:0000256" key="2">
    <source>
        <dbReference type="ARBA" id="ARBA00022475"/>
    </source>
</evidence>
<keyword evidence="4" id="KW-0472">Membrane</keyword>
<reference evidence="9" key="1">
    <citation type="journal article" date="2019" name="Int. J. Syst. Evol. Microbiol.">
        <title>The Global Catalogue of Microorganisms (GCM) 10K type strain sequencing project: providing services to taxonomists for standard genome sequencing and annotation.</title>
        <authorList>
            <consortium name="The Broad Institute Genomics Platform"/>
            <consortium name="The Broad Institute Genome Sequencing Center for Infectious Disease"/>
            <person name="Wu L."/>
            <person name="Ma J."/>
        </authorList>
    </citation>
    <scope>NUCLEOTIDE SEQUENCE [LARGE SCALE GENOMIC DNA]</scope>
    <source>
        <strain evidence="9">JCM 17066</strain>
    </source>
</reference>
<comment type="similarity">
    <text evidence="1">Belongs to the EcnA/EcnB lipoprotein family.</text>
</comment>
<feature type="chain" id="PRO_5045496362" evidence="7">
    <location>
        <begin position="20"/>
        <end position="41"/>
    </location>
</feature>
<accession>A0ABW0M9V9</accession>
<evidence type="ECO:0000256" key="7">
    <source>
        <dbReference type="SAM" id="SignalP"/>
    </source>
</evidence>
<evidence type="ECO:0000256" key="1">
    <source>
        <dbReference type="ARBA" id="ARBA00010296"/>
    </source>
</evidence>
<dbReference type="RefSeq" id="WP_378997969.1">
    <property type="nucleotide sequence ID" value="NZ_JBHSMT010000023.1"/>
</dbReference>
<name>A0ABW0M9V9_9BURK</name>
<evidence type="ECO:0000256" key="5">
    <source>
        <dbReference type="ARBA" id="ARBA00023139"/>
    </source>
</evidence>
<proteinExistence type="inferred from homology"/>
<keyword evidence="2" id="KW-1003">Cell membrane</keyword>
<dbReference type="InterPro" id="IPR012556">
    <property type="entry name" value="Entericidin"/>
</dbReference>
<dbReference type="Proteomes" id="UP001596045">
    <property type="component" value="Unassembled WGS sequence"/>
</dbReference>
<dbReference type="Pfam" id="PF08085">
    <property type="entry name" value="Entericidin"/>
    <property type="match status" value="1"/>
</dbReference>
<organism evidence="8 9">
    <name type="scientific">Paraherbaspirillum soli</name>
    <dbReference type="NCBI Taxonomy" id="631222"/>
    <lineage>
        <taxon>Bacteria</taxon>
        <taxon>Pseudomonadati</taxon>
        <taxon>Pseudomonadota</taxon>
        <taxon>Betaproteobacteria</taxon>
        <taxon>Burkholderiales</taxon>
        <taxon>Oxalobacteraceae</taxon>
        <taxon>Paraherbaspirillum</taxon>
    </lineage>
</organism>
<evidence type="ECO:0000313" key="9">
    <source>
        <dbReference type="Proteomes" id="UP001596045"/>
    </source>
</evidence>
<comment type="caution">
    <text evidence="8">The sequence shown here is derived from an EMBL/GenBank/DDBJ whole genome shotgun (WGS) entry which is preliminary data.</text>
</comment>
<sequence>MMKKIVTLFLLIAVGSTLVACNTVHGFGKDIEHVGEKMQGK</sequence>
<protein>
    <submittedName>
        <fullName evidence="8">Entericidin A/B family lipoprotein</fullName>
    </submittedName>
</protein>
<evidence type="ECO:0000256" key="6">
    <source>
        <dbReference type="ARBA" id="ARBA00023288"/>
    </source>
</evidence>
<keyword evidence="6 8" id="KW-0449">Lipoprotein</keyword>
<keyword evidence="5" id="KW-0564">Palmitate</keyword>